<dbReference type="Proteomes" id="UP001150266">
    <property type="component" value="Unassembled WGS sequence"/>
</dbReference>
<feature type="region of interest" description="Disordered" evidence="1">
    <location>
        <begin position="267"/>
        <end position="290"/>
    </location>
</feature>
<dbReference type="InterPro" id="IPR048661">
    <property type="entry name" value="CPL1-like"/>
</dbReference>
<keyword evidence="5" id="KW-1185">Reference proteome</keyword>
<dbReference type="PANTHER" id="PTHR35192:SF2">
    <property type="entry name" value="APPLE DOMAIN-CONTAINING PROTEIN"/>
    <property type="match status" value="1"/>
</dbReference>
<name>A0A9W8ZYQ7_9AGAR</name>
<comment type="caution">
    <text evidence="4">The sequence shown here is derived from an EMBL/GenBank/DDBJ whole genome shotgun (WGS) entry which is preliminary data.</text>
</comment>
<evidence type="ECO:0000313" key="5">
    <source>
        <dbReference type="Proteomes" id="UP001150266"/>
    </source>
</evidence>
<dbReference type="OrthoDB" id="439917at2759"/>
<dbReference type="AlphaFoldDB" id="A0A9W8ZYQ7"/>
<accession>A0A9W8ZYQ7</accession>
<dbReference type="InterPro" id="IPR038955">
    <property type="entry name" value="PriA/CPL1_fungi"/>
</dbReference>
<feature type="signal peptide" evidence="2">
    <location>
        <begin position="1"/>
        <end position="17"/>
    </location>
</feature>
<organism evidence="4 5">
    <name type="scientific">Lentinula aciculospora</name>
    <dbReference type="NCBI Taxonomy" id="153920"/>
    <lineage>
        <taxon>Eukaryota</taxon>
        <taxon>Fungi</taxon>
        <taxon>Dikarya</taxon>
        <taxon>Basidiomycota</taxon>
        <taxon>Agaricomycotina</taxon>
        <taxon>Agaricomycetes</taxon>
        <taxon>Agaricomycetidae</taxon>
        <taxon>Agaricales</taxon>
        <taxon>Marasmiineae</taxon>
        <taxon>Omphalotaceae</taxon>
        <taxon>Lentinula</taxon>
    </lineage>
</organism>
<keyword evidence="2" id="KW-0732">Signal</keyword>
<dbReference type="PANTHER" id="PTHR35192">
    <property type="entry name" value="PROTEIN, PUTATIVE-RELATED"/>
    <property type="match status" value="1"/>
</dbReference>
<evidence type="ECO:0000256" key="1">
    <source>
        <dbReference type="SAM" id="MobiDB-lite"/>
    </source>
</evidence>
<evidence type="ECO:0000256" key="2">
    <source>
        <dbReference type="SAM" id="SignalP"/>
    </source>
</evidence>
<proteinExistence type="predicted"/>
<protein>
    <recommendedName>
        <fullName evidence="3">Protein CPL1-like domain-containing protein</fullName>
    </recommendedName>
</protein>
<feature type="domain" description="Protein CPL1-like" evidence="3">
    <location>
        <begin position="196"/>
        <end position="262"/>
    </location>
</feature>
<evidence type="ECO:0000259" key="3">
    <source>
        <dbReference type="Pfam" id="PF21671"/>
    </source>
</evidence>
<dbReference type="Pfam" id="PF21671">
    <property type="entry name" value="CPL1-like"/>
    <property type="match status" value="1"/>
</dbReference>
<feature type="chain" id="PRO_5040725686" description="Protein CPL1-like domain-containing protein" evidence="2">
    <location>
        <begin position="18"/>
        <end position="309"/>
    </location>
</feature>
<dbReference type="EMBL" id="JAOTPV010000034">
    <property type="protein sequence ID" value="KAJ4468850.1"/>
    <property type="molecule type" value="Genomic_DNA"/>
</dbReference>
<evidence type="ECO:0000313" key="4">
    <source>
        <dbReference type="EMBL" id="KAJ4468850.1"/>
    </source>
</evidence>
<sequence length="309" mass="32525">MHFLVLIAISAICGVSAEAIEKLLGRGSTSQVCACISGNLRLDSYFGGRKVTAGVLESCLCESDVSTFIAGNSVCKNGIGMIGEPIVKRVVTAMITSCSNRQTCTFPDHATPACTASNKCGFTCGDGYSAVTKNGHTTCTCAFPKSVCNGKCSTSCPSGRSLPEKRDHLHWGQQTQRVCRSGWVACGIAGGGVRQWECVDVRSDLESCGGCPSDVVSSDGNPGHGVDCTTIPGVSDVSCNSGHCAVDKCMPGYTISRNRRHCDLEEVEEENKSTSHSTHHSDKPQKSTLSEKIVAAAASFGLEHLPFSE</sequence>
<gene>
    <name evidence="4" type="ORF">J3R30DRAFT_3554805</name>
</gene>
<reference evidence="4" key="1">
    <citation type="submission" date="2022-08" db="EMBL/GenBank/DDBJ databases">
        <title>A Global Phylogenomic Analysis of the Shiitake Genus Lentinula.</title>
        <authorList>
            <consortium name="DOE Joint Genome Institute"/>
            <person name="Sierra-Patev S."/>
            <person name="Min B."/>
            <person name="Naranjo-Ortiz M."/>
            <person name="Looney B."/>
            <person name="Konkel Z."/>
            <person name="Slot J.C."/>
            <person name="Sakamoto Y."/>
            <person name="Steenwyk J.L."/>
            <person name="Rokas A."/>
            <person name="Carro J."/>
            <person name="Camarero S."/>
            <person name="Ferreira P."/>
            <person name="Molpeceres G."/>
            <person name="Ruiz-Duenas F.J."/>
            <person name="Serrano A."/>
            <person name="Henrissat B."/>
            <person name="Drula E."/>
            <person name="Hughes K.W."/>
            <person name="Mata J.L."/>
            <person name="Ishikawa N.K."/>
            <person name="Vargas-Isla R."/>
            <person name="Ushijima S."/>
            <person name="Smith C.A."/>
            <person name="Ahrendt S."/>
            <person name="Andreopoulos W."/>
            <person name="He G."/>
            <person name="Labutti K."/>
            <person name="Lipzen A."/>
            <person name="Ng V."/>
            <person name="Riley R."/>
            <person name="Sandor L."/>
            <person name="Barry K."/>
            <person name="Martinez A.T."/>
            <person name="Xiao Y."/>
            <person name="Gibbons J.G."/>
            <person name="Terashima K."/>
            <person name="Grigoriev I.V."/>
            <person name="Hibbett D.S."/>
        </authorList>
    </citation>
    <scope>NUCLEOTIDE SEQUENCE</scope>
    <source>
        <strain evidence="4">JLM2183</strain>
    </source>
</reference>